<evidence type="ECO:0000313" key="2">
    <source>
        <dbReference type="EMBL" id="KAK9748397.1"/>
    </source>
</evidence>
<feature type="region of interest" description="Disordered" evidence="1">
    <location>
        <begin position="13"/>
        <end position="55"/>
    </location>
</feature>
<reference evidence="2" key="1">
    <citation type="submission" date="2024-03" db="EMBL/GenBank/DDBJ databases">
        <title>WGS assembly of Saponaria officinalis var. Norfolk2.</title>
        <authorList>
            <person name="Jenkins J."/>
            <person name="Shu S."/>
            <person name="Grimwood J."/>
            <person name="Barry K."/>
            <person name="Goodstein D."/>
            <person name="Schmutz J."/>
            <person name="Leebens-Mack J."/>
            <person name="Osbourn A."/>
        </authorList>
    </citation>
    <scope>NUCLEOTIDE SEQUENCE [LARGE SCALE GENOMIC DNA]</scope>
    <source>
        <strain evidence="2">JIC</strain>
    </source>
</reference>
<dbReference type="EMBL" id="JBDFQZ010000002">
    <property type="protein sequence ID" value="KAK9748397.1"/>
    <property type="molecule type" value="Genomic_DNA"/>
</dbReference>
<dbReference type="PANTHER" id="PTHR36398:SF1">
    <property type="entry name" value="PLASMA MEMBRANE FUSION PROTEIN"/>
    <property type="match status" value="1"/>
</dbReference>
<dbReference type="AlphaFoldDB" id="A0AAW1MSS8"/>
<evidence type="ECO:0000256" key="1">
    <source>
        <dbReference type="SAM" id="MobiDB-lite"/>
    </source>
</evidence>
<sequence length="251" mass="27682">MTTVILCSTLSSSSLPPLPPNLNSSPPPSLRHLHHHPHLPSTILPPPPPPPPKFTLSRRNTALSLSIGALFPYIWPASPAAFGFDFDIRISGPKDWLKEQKKKSIKYLLAPIVASREILNYVHQLLLSENSRFEQKDMEDIRGMLNSAARDCVVEERNSLVAFQAKTGVEVCTFKLVVSNASSLLNDDDPTKLDAEARLNDLIRSFTFLNGLAKETSVELVSNRQKVADAVTDTLSTLDKFEQGIKGCIEA</sequence>
<evidence type="ECO:0008006" key="4">
    <source>
        <dbReference type="Google" id="ProtNLM"/>
    </source>
</evidence>
<evidence type="ECO:0000313" key="3">
    <source>
        <dbReference type="Proteomes" id="UP001443914"/>
    </source>
</evidence>
<organism evidence="2 3">
    <name type="scientific">Saponaria officinalis</name>
    <name type="common">Common soapwort</name>
    <name type="synonym">Lychnis saponaria</name>
    <dbReference type="NCBI Taxonomy" id="3572"/>
    <lineage>
        <taxon>Eukaryota</taxon>
        <taxon>Viridiplantae</taxon>
        <taxon>Streptophyta</taxon>
        <taxon>Embryophyta</taxon>
        <taxon>Tracheophyta</taxon>
        <taxon>Spermatophyta</taxon>
        <taxon>Magnoliopsida</taxon>
        <taxon>eudicotyledons</taxon>
        <taxon>Gunneridae</taxon>
        <taxon>Pentapetalae</taxon>
        <taxon>Caryophyllales</taxon>
        <taxon>Caryophyllaceae</taxon>
        <taxon>Caryophylleae</taxon>
        <taxon>Saponaria</taxon>
    </lineage>
</organism>
<dbReference type="Proteomes" id="UP001443914">
    <property type="component" value="Unassembled WGS sequence"/>
</dbReference>
<dbReference type="PANTHER" id="PTHR36398">
    <property type="entry name" value="PLASMA MEMBRANE FUSION PROTEIN"/>
    <property type="match status" value="1"/>
</dbReference>
<proteinExistence type="predicted"/>
<dbReference type="GO" id="GO:0009507">
    <property type="term" value="C:chloroplast"/>
    <property type="evidence" value="ECO:0007669"/>
    <property type="project" value="TreeGrafter"/>
</dbReference>
<protein>
    <recommendedName>
        <fullName evidence="4">Chloroplast thylakoid membrane</fullName>
    </recommendedName>
</protein>
<keyword evidence="3" id="KW-1185">Reference proteome</keyword>
<feature type="compositionally biased region" description="Pro residues" evidence="1">
    <location>
        <begin position="16"/>
        <end position="29"/>
    </location>
</feature>
<comment type="caution">
    <text evidence="2">The sequence shown here is derived from an EMBL/GenBank/DDBJ whole genome shotgun (WGS) entry which is preliminary data.</text>
</comment>
<name>A0AAW1MSS8_SAPOF</name>
<gene>
    <name evidence="2" type="ORF">RND81_02G054500</name>
</gene>
<feature type="compositionally biased region" description="Pro residues" evidence="1">
    <location>
        <begin position="43"/>
        <end position="53"/>
    </location>
</feature>
<accession>A0AAW1MSS8</accession>